<feature type="transmembrane region" description="Helical" evidence="2">
    <location>
        <begin position="193"/>
        <end position="212"/>
    </location>
</feature>
<reference evidence="3" key="1">
    <citation type="journal article" date="2020" name="Nature">
        <title>Giant virus diversity and host interactions through global metagenomics.</title>
        <authorList>
            <person name="Schulz F."/>
            <person name="Roux S."/>
            <person name="Paez-Espino D."/>
            <person name="Jungbluth S."/>
            <person name="Walsh D.A."/>
            <person name="Denef V.J."/>
            <person name="McMahon K.D."/>
            <person name="Konstantinidis K.T."/>
            <person name="Eloe-Fadrosh E.A."/>
            <person name="Kyrpides N.C."/>
            <person name="Woyke T."/>
        </authorList>
    </citation>
    <scope>NUCLEOTIDE SEQUENCE</scope>
    <source>
        <strain evidence="3">GVMAG-S-1035124-57</strain>
    </source>
</reference>
<name>A0A6C0M2L1_9ZZZZ</name>
<sequence>MPDLSVNLSFYGFASLVYLYMIYVNPDNLLIKVLFLLLVLGINILLMWWLMSQQCVNPNTIWVFGGPVLTWIFLFVPVFWLLENMYVWLQPFGNTFGYLVMKLMGVTSFMDKILKDKVPGDNSRINKYINYIRSDPWGFFSMLTTNEDATPSILRADEAFNELSDKLKPDQNTPANRTEFVNYVRIKELVAKFIFYLLTLNLMTDITAIFIMEKSPCELSEQEQQVQDQKAKNSANAKPDNNVPQTIYSTRE</sequence>
<keyword evidence="2" id="KW-0472">Membrane</keyword>
<feature type="compositionally biased region" description="Polar residues" evidence="1">
    <location>
        <begin position="222"/>
        <end position="236"/>
    </location>
</feature>
<evidence type="ECO:0000256" key="1">
    <source>
        <dbReference type="SAM" id="MobiDB-lite"/>
    </source>
</evidence>
<proteinExistence type="predicted"/>
<evidence type="ECO:0000256" key="2">
    <source>
        <dbReference type="SAM" id="Phobius"/>
    </source>
</evidence>
<feature type="compositionally biased region" description="Polar residues" evidence="1">
    <location>
        <begin position="242"/>
        <end position="252"/>
    </location>
</feature>
<protein>
    <submittedName>
        <fullName evidence="3">Uncharacterized protein</fullName>
    </submittedName>
</protein>
<dbReference type="EMBL" id="MN740632">
    <property type="protein sequence ID" value="QHU36054.1"/>
    <property type="molecule type" value="Genomic_DNA"/>
</dbReference>
<feature type="transmembrane region" description="Helical" evidence="2">
    <location>
        <begin position="6"/>
        <end position="23"/>
    </location>
</feature>
<feature type="transmembrane region" description="Helical" evidence="2">
    <location>
        <begin position="30"/>
        <end position="49"/>
    </location>
</feature>
<evidence type="ECO:0000313" key="3">
    <source>
        <dbReference type="EMBL" id="QHU36054.1"/>
    </source>
</evidence>
<keyword evidence="2" id="KW-1133">Transmembrane helix</keyword>
<feature type="region of interest" description="Disordered" evidence="1">
    <location>
        <begin position="221"/>
        <end position="252"/>
    </location>
</feature>
<feature type="transmembrane region" description="Helical" evidence="2">
    <location>
        <begin position="61"/>
        <end position="82"/>
    </location>
</feature>
<accession>A0A6C0M2L1</accession>
<dbReference type="AlphaFoldDB" id="A0A6C0M2L1"/>
<keyword evidence="2" id="KW-0812">Transmembrane</keyword>
<organism evidence="3">
    <name type="scientific">viral metagenome</name>
    <dbReference type="NCBI Taxonomy" id="1070528"/>
    <lineage>
        <taxon>unclassified sequences</taxon>
        <taxon>metagenomes</taxon>
        <taxon>organismal metagenomes</taxon>
    </lineage>
</organism>